<dbReference type="PROSITE" id="PS00028">
    <property type="entry name" value="ZINC_FINGER_C2H2_1"/>
    <property type="match status" value="1"/>
</dbReference>
<evidence type="ECO:0000259" key="1">
    <source>
        <dbReference type="PROSITE" id="PS00028"/>
    </source>
</evidence>
<feature type="domain" description="C2H2-type" evidence="1">
    <location>
        <begin position="100"/>
        <end position="120"/>
    </location>
</feature>
<evidence type="ECO:0000313" key="3">
    <source>
        <dbReference type="Proteomes" id="UP001075354"/>
    </source>
</evidence>
<name>A0AAV7X440_9NEOP</name>
<dbReference type="InterPro" id="IPR013087">
    <property type="entry name" value="Znf_C2H2_type"/>
</dbReference>
<keyword evidence="3" id="KW-1185">Reference proteome</keyword>
<dbReference type="AlphaFoldDB" id="A0AAV7X440"/>
<protein>
    <recommendedName>
        <fullName evidence="1">C2H2-type domain-containing protein</fullName>
    </recommendedName>
</protein>
<reference evidence="2" key="1">
    <citation type="submission" date="2022-12" db="EMBL/GenBank/DDBJ databases">
        <title>Chromosome-level genome assembly of the bean flower thrips Megalurothrips usitatus.</title>
        <authorList>
            <person name="Ma L."/>
            <person name="Liu Q."/>
            <person name="Li H."/>
            <person name="Cai W."/>
        </authorList>
    </citation>
    <scope>NUCLEOTIDE SEQUENCE</scope>
    <source>
        <strain evidence="2">Cailab_2022a</strain>
    </source>
</reference>
<accession>A0AAV7X440</accession>
<dbReference type="EMBL" id="JAPTSV010000468">
    <property type="protein sequence ID" value="KAJ1519188.1"/>
    <property type="molecule type" value="Genomic_DNA"/>
</dbReference>
<evidence type="ECO:0000313" key="2">
    <source>
        <dbReference type="EMBL" id="KAJ1519188.1"/>
    </source>
</evidence>
<dbReference type="Proteomes" id="UP001075354">
    <property type="component" value="Unassembled WGS sequence"/>
</dbReference>
<proteinExistence type="predicted"/>
<comment type="caution">
    <text evidence="2">The sequence shown here is derived from an EMBL/GenBank/DDBJ whole genome shotgun (WGS) entry which is preliminary data.</text>
</comment>
<gene>
    <name evidence="2" type="ORF">ONE63_011206</name>
</gene>
<sequence length="249" mass="27295">MKTAGVMCGARVAVAAADTTLAPLYYAAHASVSSAARCCSSFPSVLLWPAAHPGAYEVMKTAGVMCGARIAVAVAAAAADTTLAPLYYAACFCVECERRCRTCSHIFASDDGFVHHIYLHVVLPPLQKASAWNGSRSCFSAPLVVENGAEPFSLWKTSLAPVRTTAAWNVPLLPPYLLSTIFRVGGKRFSLWKTRWRMRRSRRRVRWYSVLECLHFNSRRQPRTTAGIASRLLFSAHTLASTRPNGFRP</sequence>
<organism evidence="2 3">
    <name type="scientific">Megalurothrips usitatus</name>
    <name type="common">bean blossom thrips</name>
    <dbReference type="NCBI Taxonomy" id="439358"/>
    <lineage>
        <taxon>Eukaryota</taxon>
        <taxon>Metazoa</taxon>
        <taxon>Ecdysozoa</taxon>
        <taxon>Arthropoda</taxon>
        <taxon>Hexapoda</taxon>
        <taxon>Insecta</taxon>
        <taxon>Pterygota</taxon>
        <taxon>Neoptera</taxon>
        <taxon>Paraneoptera</taxon>
        <taxon>Thysanoptera</taxon>
        <taxon>Terebrantia</taxon>
        <taxon>Thripoidea</taxon>
        <taxon>Thripidae</taxon>
        <taxon>Megalurothrips</taxon>
    </lineage>
</organism>